<evidence type="ECO:0000313" key="2">
    <source>
        <dbReference type="EMBL" id="SNX33006.1"/>
    </source>
</evidence>
<name>A0A4Q8K1A1_9ARAC</name>
<dbReference type="AlphaFoldDB" id="A0A4Q8K1A1"/>
<dbReference type="EMBL" id="HAHN01000044">
    <property type="protein sequence ID" value="SNX33006.1"/>
    <property type="molecule type" value="Transcribed_RNA"/>
</dbReference>
<proteinExistence type="predicted"/>
<reference evidence="2" key="1">
    <citation type="submission" date="2017-05" db="EMBL/GenBank/DDBJ databases">
        <authorList>
            <person name="QRISCLOUD D."/>
        </authorList>
    </citation>
    <scope>NUCLEOTIDE SEQUENCE</scope>
</reference>
<feature type="chain" id="PRO_5020328451" evidence="1">
    <location>
        <begin position="20"/>
        <end position="117"/>
    </location>
</feature>
<protein>
    <submittedName>
        <fullName evidence="2">U64-Liphistoxin-Lth1b_1</fullName>
    </submittedName>
</protein>
<organism evidence="2">
    <name type="scientific">Liphistius thaleban</name>
    <dbReference type="NCBI Taxonomy" id="1905330"/>
    <lineage>
        <taxon>Eukaryota</taxon>
        <taxon>Metazoa</taxon>
        <taxon>Ecdysozoa</taxon>
        <taxon>Arthropoda</taxon>
        <taxon>Chelicerata</taxon>
        <taxon>Arachnida</taxon>
        <taxon>Araneae</taxon>
        <taxon>Mesothelae</taxon>
        <taxon>Liphistiidae</taxon>
        <taxon>Liphistius</taxon>
    </lineage>
</organism>
<accession>A0A4Q8K1A1</accession>
<sequence length="117" mass="12449">MQLRLVITCFSALLAVVASQRTGESTYKCSAHCYPGICRTAKCGLREGQCKDGIARDGAGMCGCCNNCIKPLNLGDSCNPLPGYGVPNPVEYCDYGLTCDCVEKICVPCESCIPQPL</sequence>
<evidence type="ECO:0000256" key="1">
    <source>
        <dbReference type="SAM" id="SignalP"/>
    </source>
</evidence>
<keyword evidence="1" id="KW-0732">Signal</keyword>
<feature type="signal peptide" evidence="1">
    <location>
        <begin position="1"/>
        <end position="19"/>
    </location>
</feature>
<reference evidence="2" key="2">
    <citation type="submission" date="2019-05" db="EMBL/GenBank/DDBJ databases">
        <title>Unravelling the molecular evolution of spider venoms.</title>
        <authorList>
            <person name="Pineda S."/>
        </authorList>
    </citation>
    <scope>NUCLEOTIDE SEQUENCE</scope>
</reference>